<accession>A0A9P9DRB3</accession>
<dbReference type="InterPro" id="IPR001841">
    <property type="entry name" value="Znf_RING"/>
</dbReference>
<feature type="domain" description="RING-type" evidence="5">
    <location>
        <begin position="626"/>
        <end position="669"/>
    </location>
</feature>
<dbReference type="InterPro" id="IPR013083">
    <property type="entry name" value="Znf_RING/FYVE/PHD"/>
</dbReference>
<protein>
    <submittedName>
        <fullName evidence="6">Integral membrane protein</fullName>
    </submittedName>
</protein>
<dbReference type="AlphaFoldDB" id="A0A9P9DRB3"/>
<keyword evidence="7" id="KW-1185">Reference proteome</keyword>
<dbReference type="Proteomes" id="UP000700596">
    <property type="component" value="Unassembled WGS sequence"/>
</dbReference>
<organism evidence="6 7">
    <name type="scientific">Dendryphion nanum</name>
    <dbReference type="NCBI Taxonomy" id="256645"/>
    <lineage>
        <taxon>Eukaryota</taxon>
        <taxon>Fungi</taxon>
        <taxon>Dikarya</taxon>
        <taxon>Ascomycota</taxon>
        <taxon>Pezizomycotina</taxon>
        <taxon>Dothideomycetes</taxon>
        <taxon>Pleosporomycetidae</taxon>
        <taxon>Pleosporales</taxon>
        <taxon>Torulaceae</taxon>
        <taxon>Dendryphion</taxon>
    </lineage>
</organism>
<evidence type="ECO:0000256" key="4">
    <source>
        <dbReference type="PROSITE-ProRule" id="PRU00175"/>
    </source>
</evidence>
<evidence type="ECO:0000313" key="7">
    <source>
        <dbReference type="Proteomes" id="UP000700596"/>
    </source>
</evidence>
<dbReference type="OrthoDB" id="428577at2759"/>
<name>A0A9P9DRB3_9PLEO</name>
<evidence type="ECO:0000256" key="1">
    <source>
        <dbReference type="ARBA" id="ARBA00022723"/>
    </source>
</evidence>
<gene>
    <name evidence="6" type="ORF">B0J11DRAFT_579827</name>
</gene>
<dbReference type="EMBL" id="JAGMWT010000007">
    <property type="protein sequence ID" value="KAH7125265.1"/>
    <property type="molecule type" value="Genomic_DNA"/>
</dbReference>
<evidence type="ECO:0000256" key="3">
    <source>
        <dbReference type="ARBA" id="ARBA00022833"/>
    </source>
</evidence>
<sequence length="716" mass="79924">MSASLSTKQPENGCKPETYEKITIEGVRKSTSDRVSTVVLSLREGDPLTSLWNQLTEQGFDPPASIKSGGKSYQKNSTALFPHAYKEIKVVSGVSGADEINIDEPLIKHSNDYYGEPVQFVMDEQNSDDPKRPTKFITDGRGFEVSFQKTPRMPDDDKLHQLPGSLGAYDLFNVEAYADRLPKKITEAGGVFLPMWQREALWIDFESRKERSSQNVKYAVRVFVGKVNAVSGLLMDEQSPEGEEKHQDYVIIPGQEWLDGICVAPGVVRQFVAMPLGSGYTIEGQKTREETHGGPQIEVIPEYQQNLRCWCKDIEPVSVNGTYSGHNVADPNTHLTETRTPRELGLQVGDILRSYPIELYYLSAMTIGRLRDVNADAVWMAAYPPLPPSYNPSGGFKSFRQRILNRSSKSMGVEDLCMGYPTKTDYPPSKMYDLAWIDSIDIEKGFNQWKDEGYQSSMAGLTQLKEDEDSEDHALYMPSLSDLRLRMDTLEPQETKPIQVNKFEPKNLKSMGLAAGGKLIQDIYTDRNPASIWNHSASRLIYVHILSPASFEQVTHIVPQPPSLDVKAYAEAGGQFFVVEEDIEGRIEGGEFEDIKSVSAINKQILAGKGKGREEEEFDPMMARICKGCEIRLCDCIIRPCNHTFCNVCIQCLSTSSTSSSTRSCPTCSHPITHVAGFSAPMNLPGEEPMRMKVPVHVLKIEDGRVAFKSISRGRV</sequence>
<dbReference type="SUPFAM" id="SSF57850">
    <property type="entry name" value="RING/U-box"/>
    <property type="match status" value="1"/>
</dbReference>
<evidence type="ECO:0000256" key="2">
    <source>
        <dbReference type="ARBA" id="ARBA00022771"/>
    </source>
</evidence>
<dbReference type="Gene3D" id="3.30.40.10">
    <property type="entry name" value="Zinc/RING finger domain, C3HC4 (zinc finger)"/>
    <property type="match status" value="1"/>
</dbReference>
<dbReference type="PROSITE" id="PS00518">
    <property type="entry name" value="ZF_RING_1"/>
    <property type="match status" value="1"/>
</dbReference>
<dbReference type="InterPro" id="IPR017907">
    <property type="entry name" value="Znf_RING_CS"/>
</dbReference>
<reference evidence="6" key="1">
    <citation type="journal article" date="2021" name="Nat. Commun.">
        <title>Genetic determinants of endophytism in the Arabidopsis root mycobiome.</title>
        <authorList>
            <person name="Mesny F."/>
            <person name="Miyauchi S."/>
            <person name="Thiergart T."/>
            <person name="Pickel B."/>
            <person name="Atanasova L."/>
            <person name="Karlsson M."/>
            <person name="Huettel B."/>
            <person name="Barry K.W."/>
            <person name="Haridas S."/>
            <person name="Chen C."/>
            <person name="Bauer D."/>
            <person name="Andreopoulos W."/>
            <person name="Pangilinan J."/>
            <person name="LaButti K."/>
            <person name="Riley R."/>
            <person name="Lipzen A."/>
            <person name="Clum A."/>
            <person name="Drula E."/>
            <person name="Henrissat B."/>
            <person name="Kohler A."/>
            <person name="Grigoriev I.V."/>
            <person name="Martin F.M."/>
            <person name="Hacquard S."/>
        </authorList>
    </citation>
    <scope>NUCLEOTIDE SEQUENCE</scope>
    <source>
        <strain evidence="6">MPI-CAGE-CH-0243</strain>
    </source>
</reference>
<proteinExistence type="predicted"/>
<evidence type="ECO:0000313" key="6">
    <source>
        <dbReference type="EMBL" id="KAH7125265.1"/>
    </source>
</evidence>
<comment type="caution">
    <text evidence="6">The sequence shown here is derived from an EMBL/GenBank/DDBJ whole genome shotgun (WGS) entry which is preliminary data.</text>
</comment>
<dbReference type="PROSITE" id="PS50089">
    <property type="entry name" value="ZF_RING_2"/>
    <property type="match status" value="1"/>
</dbReference>
<dbReference type="GO" id="GO:0008270">
    <property type="term" value="F:zinc ion binding"/>
    <property type="evidence" value="ECO:0007669"/>
    <property type="project" value="UniProtKB-KW"/>
</dbReference>
<keyword evidence="1" id="KW-0479">Metal-binding</keyword>
<keyword evidence="3" id="KW-0862">Zinc</keyword>
<evidence type="ECO:0000259" key="5">
    <source>
        <dbReference type="PROSITE" id="PS50089"/>
    </source>
</evidence>
<keyword evidence="2 4" id="KW-0863">Zinc-finger</keyword>